<evidence type="ECO:0000313" key="1">
    <source>
        <dbReference type="EMBL" id="KRM75189.1"/>
    </source>
</evidence>
<reference evidence="1 2" key="1">
    <citation type="journal article" date="2015" name="Genome Announc.">
        <title>Expanding the biotechnology potential of lactobacilli through comparative genomics of 213 strains and associated genera.</title>
        <authorList>
            <person name="Sun Z."/>
            <person name="Harris H.M."/>
            <person name="McCann A."/>
            <person name="Guo C."/>
            <person name="Argimon S."/>
            <person name="Zhang W."/>
            <person name="Yang X."/>
            <person name="Jeffery I.B."/>
            <person name="Cooney J.C."/>
            <person name="Kagawa T.F."/>
            <person name="Liu W."/>
            <person name="Song Y."/>
            <person name="Salvetti E."/>
            <person name="Wrobel A."/>
            <person name="Rasinkangas P."/>
            <person name="Parkhill J."/>
            <person name="Rea M.C."/>
            <person name="O'Sullivan O."/>
            <person name="Ritari J."/>
            <person name="Douillard F.P."/>
            <person name="Paul Ross R."/>
            <person name="Yang R."/>
            <person name="Briner A.E."/>
            <person name="Felis G.E."/>
            <person name="de Vos W.M."/>
            <person name="Barrangou R."/>
            <person name="Klaenhammer T.R."/>
            <person name="Caufield P.W."/>
            <person name="Cui Y."/>
            <person name="Zhang H."/>
            <person name="O'Toole P.W."/>
        </authorList>
    </citation>
    <scope>NUCLEOTIDE SEQUENCE [LARGE SCALE GENOMIC DNA]</scope>
    <source>
        <strain evidence="1 2">DSM 20452</strain>
    </source>
</reference>
<evidence type="ECO:0000313" key="2">
    <source>
        <dbReference type="Proteomes" id="UP000051612"/>
    </source>
</evidence>
<proteinExistence type="predicted"/>
<name>A0A0R2B8P0_9LACO</name>
<dbReference type="EMBL" id="AYYN01000069">
    <property type="protein sequence ID" value="KRM75189.1"/>
    <property type="molecule type" value="Genomic_DNA"/>
</dbReference>
<dbReference type="InterPro" id="IPR011664">
    <property type="entry name" value="Abi_system_AbiD/AbiF-like"/>
</dbReference>
<dbReference type="Pfam" id="PF07751">
    <property type="entry name" value="Abi_2"/>
    <property type="match status" value="1"/>
</dbReference>
<comment type="caution">
    <text evidence="1">The sequence shown here is derived from an EMBL/GenBank/DDBJ whole genome shotgun (WGS) entry which is preliminary data.</text>
</comment>
<protein>
    <recommendedName>
        <fullName evidence="3">Abortive infection bacteriophage resistance protein</fullName>
    </recommendedName>
</protein>
<dbReference type="Proteomes" id="UP000051612">
    <property type="component" value="Unassembled WGS sequence"/>
</dbReference>
<dbReference type="PATRIC" id="fig|1423772.3.peg.181"/>
<organism evidence="1 2">
    <name type="scientific">Ligilactobacillus murinus DSM 20452 = NBRC 14221</name>
    <dbReference type="NCBI Taxonomy" id="1423772"/>
    <lineage>
        <taxon>Bacteria</taxon>
        <taxon>Bacillati</taxon>
        <taxon>Bacillota</taxon>
        <taxon>Bacilli</taxon>
        <taxon>Lactobacillales</taxon>
        <taxon>Lactobacillaceae</taxon>
        <taxon>Ligilactobacillus</taxon>
    </lineage>
</organism>
<accession>A0A0R2B8P0</accession>
<sequence>MDLTNKYIRNKKVNKYYIAKEQNKFLGKIQGKARRSSSRDVKAFDKNDDDQVYMPVWLMMNELTLGDSIYIVKLMSNRNRRAIAEKFECSVDELISWLECINLVRNICCHNGNLVDIKLVTQPKLPKDFEDVLYLKSEKEDSANYTNRLAIVICIVVKLMSSINIRYRFGNLINALNHLLDETNTPEVYGFRDKKAIYECFSKERELIFKE</sequence>
<evidence type="ECO:0008006" key="3">
    <source>
        <dbReference type="Google" id="ProtNLM"/>
    </source>
</evidence>
<gene>
    <name evidence="1" type="ORF">FC48_GL000165</name>
</gene>
<dbReference type="AlphaFoldDB" id="A0A0R2B8P0"/>